<keyword evidence="5" id="KW-1185">Reference proteome</keyword>
<feature type="domain" description="TonB C-terminal" evidence="2">
    <location>
        <begin position="790"/>
        <end position="847"/>
    </location>
</feature>
<feature type="transmembrane region" description="Helical" evidence="1">
    <location>
        <begin position="6"/>
        <end position="22"/>
    </location>
</feature>
<dbReference type="PANTHER" id="PTHR33446">
    <property type="entry name" value="PROTEIN TONB-RELATED"/>
    <property type="match status" value="1"/>
</dbReference>
<evidence type="ECO:0000313" key="5">
    <source>
        <dbReference type="Proteomes" id="UP000533900"/>
    </source>
</evidence>
<gene>
    <name evidence="4" type="ORF">H7F21_03860</name>
</gene>
<dbReference type="Gene3D" id="3.30.1150.10">
    <property type="match status" value="2"/>
</dbReference>
<feature type="transmembrane region" description="Helical" evidence="1">
    <location>
        <begin position="98"/>
        <end position="116"/>
    </location>
</feature>
<accession>A0A842IQU3</accession>
<organism evidence="4 5">
    <name type="scientific">Winogradskyella flava</name>
    <dbReference type="NCBI Taxonomy" id="1884876"/>
    <lineage>
        <taxon>Bacteria</taxon>
        <taxon>Pseudomonadati</taxon>
        <taxon>Bacteroidota</taxon>
        <taxon>Flavobacteriia</taxon>
        <taxon>Flavobacteriales</taxon>
        <taxon>Flavobacteriaceae</taxon>
        <taxon>Winogradskyella</taxon>
    </lineage>
</organism>
<evidence type="ECO:0000259" key="3">
    <source>
        <dbReference type="Pfam" id="PF05569"/>
    </source>
</evidence>
<comment type="caution">
    <text evidence="4">The sequence shown here is derived from an EMBL/GenBank/DDBJ whole genome shotgun (WGS) entry which is preliminary data.</text>
</comment>
<dbReference type="SUPFAM" id="SSF74653">
    <property type="entry name" value="TolA/TonB C-terminal domain"/>
    <property type="match status" value="2"/>
</dbReference>
<keyword evidence="1" id="KW-0812">Transmembrane</keyword>
<dbReference type="EMBL" id="JACLCP010000001">
    <property type="protein sequence ID" value="MBC2844216.1"/>
    <property type="molecule type" value="Genomic_DNA"/>
</dbReference>
<dbReference type="AlphaFoldDB" id="A0A842IQU3"/>
<evidence type="ECO:0000256" key="1">
    <source>
        <dbReference type="SAM" id="Phobius"/>
    </source>
</evidence>
<feature type="transmembrane region" description="Helical" evidence="1">
    <location>
        <begin position="34"/>
        <end position="51"/>
    </location>
</feature>
<dbReference type="RefSeq" id="WP_185787901.1">
    <property type="nucleotide sequence ID" value="NZ_JACLCP010000001.1"/>
</dbReference>
<dbReference type="GO" id="GO:0055085">
    <property type="term" value="P:transmembrane transport"/>
    <property type="evidence" value="ECO:0007669"/>
    <property type="project" value="InterPro"/>
</dbReference>
<keyword evidence="1" id="KW-0472">Membrane</keyword>
<evidence type="ECO:0000313" key="4">
    <source>
        <dbReference type="EMBL" id="MBC2844216.1"/>
    </source>
</evidence>
<dbReference type="GO" id="GO:0098797">
    <property type="term" value="C:plasma membrane protein complex"/>
    <property type="evidence" value="ECO:0007669"/>
    <property type="project" value="TreeGrafter"/>
</dbReference>
<dbReference type="PANTHER" id="PTHR33446:SF2">
    <property type="entry name" value="PROTEIN TONB"/>
    <property type="match status" value="1"/>
</dbReference>
<feature type="transmembrane region" description="Helical" evidence="1">
    <location>
        <begin position="271"/>
        <end position="288"/>
    </location>
</feature>
<dbReference type="InterPro" id="IPR008756">
    <property type="entry name" value="Peptidase_M56"/>
</dbReference>
<dbReference type="GO" id="GO:0031992">
    <property type="term" value="F:energy transducer activity"/>
    <property type="evidence" value="ECO:0007669"/>
    <property type="project" value="TreeGrafter"/>
</dbReference>
<reference evidence="4" key="1">
    <citation type="submission" date="2020-08" db="EMBL/GenBank/DDBJ databases">
        <title>Winogradskyella ouciana sp. nov., isolated from the hadal seawater of the Mariana Trench.</title>
        <authorList>
            <person name="He X."/>
        </authorList>
    </citation>
    <scope>NUCLEOTIDE SEQUENCE [LARGE SCALE GENOMIC DNA]</scope>
    <source>
        <strain evidence="4">KCTC 52348</strain>
    </source>
</reference>
<dbReference type="Pfam" id="PF03544">
    <property type="entry name" value="TonB_C"/>
    <property type="match status" value="2"/>
</dbReference>
<feature type="domain" description="Peptidase M56" evidence="3">
    <location>
        <begin position="160"/>
        <end position="261"/>
    </location>
</feature>
<feature type="domain" description="TonB C-terminal" evidence="2">
    <location>
        <begin position="545"/>
        <end position="604"/>
    </location>
</feature>
<dbReference type="CDD" id="cd07341">
    <property type="entry name" value="M56_BlaR1_MecR1_like"/>
    <property type="match status" value="1"/>
</dbReference>
<evidence type="ECO:0000259" key="2">
    <source>
        <dbReference type="Pfam" id="PF03544"/>
    </source>
</evidence>
<name>A0A842IQU3_9FLAO</name>
<dbReference type="InterPro" id="IPR051045">
    <property type="entry name" value="TonB-dependent_transducer"/>
</dbReference>
<sequence length="856" mass="98928">MLYTIIQIISFQALFLLVYDLFLKKETFFNHNRVYLLVTSILSLVLPFIKFPELRKMTSNDVVIQLPEVFIGPKIPTEYEVLVAEQTGIVLEQPQLPIWKTIVLTGIVIAALIFLFKIAKLYWLKYHNPKRWYKDVLIVRLLRSSAAFSFFNTIFLGEQIPESDKATIFKHELVHVKELHTLDLLFFEMLRIILWFNPLVYIYQMRIKELHEFIADAKAVKQHGKTQYYKSLLNQVFDVNTISFTNTFFKTSLIKKRITMLQKSKSKQLHLIKYTLLIPLVFGMLIYTSTEVRAQEKTETIEEGISQELTDEELIEKYYQEFLQMDKDESEYREIINKISVDYNDKYIESREDYLKLIAFGRYLMQTTIESKSENGNLTQNDVDRMEDMKAKTKSYTEFREWKKTQEAKDLWEASAKYGELRLVVNDIANKTKSEQKRFDALIEQLNFDPDFHKLIVCDTKGGSRLELSDPQNITSTSAEIIEVEENVEVPFAIIDEAPTTIECQGLKTSEERKRCMSTFVSTHVNKNFNKDIADSLNLKGRQRIFTSFKIDENGDISYVSARAAHPALEDEAKRVIKSLPKFIPGKQKGKAVVVPYSLPIVFQIVGNANTPNNDRFNDSLNRRNIRKLESLIAQRDRILQSTSEKNPVVVNLNKQIDSIDKVLVKPIKNKQKLENLIAQRDRILQSSSEKNPVVVNLNKQIDSIDKVLVKSIRNKQKREVDKAINNGSTKIPYSVINIAPIHPNCKTINSLEEQKKCTSTEVQKHVNRNFNMDLPEKLGLTGGKQQIYIGFTIDKEGTVKSVKSRSSHPKLDEEAKRIINLLPQFIPGEHNGKAVDVAYSLPITFQIVDDKKKKD</sequence>
<protein>
    <submittedName>
        <fullName evidence="4">Energy transducer TonB</fullName>
    </submittedName>
</protein>
<dbReference type="Pfam" id="PF05569">
    <property type="entry name" value="Peptidase_M56"/>
    <property type="match status" value="1"/>
</dbReference>
<dbReference type="Proteomes" id="UP000533900">
    <property type="component" value="Unassembled WGS sequence"/>
</dbReference>
<keyword evidence="1" id="KW-1133">Transmembrane helix</keyword>
<dbReference type="InterPro" id="IPR037682">
    <property type="entry name" value="TonB_C"/>
</dbReference>
<proteinExistence type="predicted"/>